<dbReference type="InterPro" id="IPR050166">
    <property type="entry name" value="ABC_transporter_ATP-bind"/>
</dbReference>
<keyword evidence="3" id="KW-0547">Nucleotide-binding</keyword>
<dbReference type="InterPro" id="IPR015856">
    <property type="entry name" value="ABC_transpr_CbiO/EcfA_su"/>
</dbReference>
<dbReference type="PANTHER" id="PTHR42788">
    <property type="entry name" value="TAURINE IMPORT ATP-BINDING PROTEIN-RELATED"/>
    <property type="match status" value="1"/>
</dbReference>
<dbReference type="CDD" id="cd03225">
    <property type="entry name" value="ABC_cobalt_CbiO_domain1"/>
    <property type="match status" value="2"/>
</dbReference>
<sequence length="457" mass="50144">MKIIALEGIHFGYGSHQSEILDDLNLVINRGECHCINGATGSGKSSLLHILAGEQCRPYEGNVYRAPSLLVGLVMQDPNAQVLRQSVGAEIAFALENLGIAADLMVGKVQQSLRRVGLYTSLDTPVEVLSLGQKYRLMMAAQLVFSPSLLLLDEPWAQLDDNGVKELNGVLKSLLEDGVAIVMVEHNPSAFAELVDYLWLLEGGKLRAGQHQQAQTTADLVNIRPSSKPHVRECLVNIAPHQFRFTDQEPLFDCEQELSLHRGEIVALVGDNGAGKSSLLKTLAGIQANIANLPITVMDKRPKLGIYGSDLGLLMQRPNRQLFEQTVLTELQFSLKRFKLPLARAEQILTELDLLKLADSSPHKLSYGQQHIIALASLVCMQPKLLLLDDPFAGLDKYHVAKVVQILLQLSAQGCGILLTSHRGLPFLAVDRYWFIENGHLGDGAQITEQVNVGQRA</sequence>
<comment type="similarity">
    <text evidence="1">Belongs to the ABC transporter superfamily.</text>
</comment>
<keyword evidence="2" id="KW-0813">Transport</keyword>
<protein>
    <submittedName>
        <fullName evidence="6">ABC transporter</fullName>
    </submittedName>
</protein>
<proteinExistence type="inferred from homology"/>
<dbReference type="SMART" id="SM00382">
    <property type="entry name" value="AAA"/>
    <property type="match status" value="2"/>
</dbReference>
<accession>A0ABQ4PP48</accession>
<feature type="domain" description="ABC transporter" evidence="5">
    <location>
        <begin position="4"/>
        <end position="228"/>
    </location>
</feature>
<dbReference type="Proteomes" id="UP000887104">
    <property type="component" value="Unassembled WGS sequence"/>
</dbReference>
<dbReference type="PROSITE" id="PS50893">
    <property type="entry name" value="ABC_TRANSPORTER_2"/>
    <property type="match status" value="2"/>
</dbReference>
<dbReference type="SUPFAM" id="SSF52540">
    <property type="entry name" value="P-loop containing nucleoside triphosphate hydrolases"/>
    <property type="match status" value="2"/>
</dbReference>
<dbReference type="RefSeq" id="WP_220782617.1">
    <property type="nucleotide sequence ID" value="NZ_BPEY01000085.1"/>
</dbReference>
<dbReference type="Pfam" id="PF00005">
    <property type="entry name" value="ABC_tran"/>
    <property type="match status" value="2"/>
</dbReference>
<organism evidence="6 7">
    <name type="scientific">Shewanella sairae</name>
    <dbReference type="NCBI Taxonomy" id="190310"/>
    <lineage>
        <taxon>Bacteria</taxon>
        <taxon>Pseudomonadati</taxon>
        <taxon>Pseudomonadota</taxon>
        <taxon>Gammaproteobacteria</taxon>
        <taxon>Alteromonadales</taxon>
        <taxon>Shewanellaceae</taxon>
        <taxon>Shewanella</taxon>
    </lineage>
</organism>
<evidence type="ECO:0000313" key="7">
    <source>
        <dbReference type="Proteomes" id="UP000887104"/>
    </source>
</evidence>
<feature type="domain" description="ABC transporter" evidence="5">
    <location>
        <begin position="238"/>
        <end position="457"/>
    </location>
</feature>
<dbReference type="InterPro" id="IPR003439">
    <property type="entry name" value="ABC_transporter-like_ATP-bd"/>
</dbReference>
<gene>
    <name evidence="6" type="ORF">TUM4438_36330</name>
</gene>
<reference evidence="6" key="1">
    <citation type="submission" date="2021-05" db="EMBL/GenBank/DDBJ databases">
        <title>Molecular characterization for Shewanella algae harboring chromosomal blaOXA-55-like strains isolated from clinical and environment sample.</title>
        <authorList>
            <person name="Ohama Y."/>
            <person name="Aoki K."/>
            <person name="Harada S."/>
            <person name="Moriya K."/>
            <person name="Ishii Y."/>
            <person name="Tateda K."/>
        </authorList>
    </citation>
    <scope>NUCLEOTIDE SEQUENCE</scope>
    <source>
        <strain evidence="6">JCM 11563</strain>
    </source>
</reference>
<dbReference type="InterPro" id="IPR027417">
    <property type="entry name" value="P-loop_NTPase"/>
</dbReference>
<keyword evidence="7" id="KW-1185">Reference proteome</keyword>
<evidence type="ECO:0000313" key="6">
    <source>
        <dbReference type="EMBL" id="GIU50413.1"/>
    </source>
</evidence>
<dbReference type="PANTHER" id="PTHR42788:SF13">
    <property type="entry name" value="ALIPHATIC SULFONATES IMPORT ATP-BINDING PROTEIN SSUB"/>
    <property type="match status" value="1"/>
</dbReference>
<comment type="caution">
    <text evidence="6">The sequence shown here is derived from an EMBL/GenBank/DDBJ whole genome shotgun (WGS) entry which is preliminary data.</text>
</comment>
<evidence type="ECO:0000256" key="3">
    <source>
        <dbReference type="ARBA" id="ARBA00022741"/>
    </source>
</evidence>
<dbReference type="InterPro" id="IPR003593">
    <property type="entry name" value="AAA+_ATPase"/>
</dbReference>
<evidence type="ECO:0000256" key="2">
    <source>
        <dbReference type="ARBA" id="ARBA00022448"/>
    </source>
</evidence>
<evidence type="ECO:0000256" key="1">
    <source>
        <dbReference type="ARBA" id="ARBA00005417"/>
    </source>
</evidence>
<name>A0ABQ4PP48_9GAMM</name>
<dbReference type="EMBL" id="BPEY01000085">
    <property type="protein sequence ID" value="GIU50413.1"/>
    <property type="molecule type" value="Genomic_DNA"/>
</dbReference>
<evidence type="ECO:0000259" key="5">
    <source>
        <dbReference type="PROSITE" id="PS50893"/>
    </source>
</evidence>
<evidence type="ECO:0000256" key="4">
    <source>
        <dbReference type="ARBA" id="ARBA00022840"/>
    </source>
</evidence>
<dbReference type="Gene3D" id="3.40.50.300">
    <property type="entry name" value="P-loop containing nucleotide triphosphate hydrolases"/>
    <property type="match status" value="2"/>
</dbReference>
<keyword evidence="4" id="KW-0067">ATP-binding</keyword>